<dbReference type="Proteomes" id="UP001281614">
    <property type="component" value="Unassembled WGS sequence"/>
</dbReference>
<evidence type="ECO:0000256" key="1">
    <source>
        <dbReference type="SAM" id="MobiDB-lite"/>
    </source>
</evidence>
<gene>
    <name evidence="2" type="ORF">CKAH01_10160</name>
</gene>
<evidence type="ECO:0000313" key="3">
    <source>
        <dbReference type="Proteomes" id="UP001281614"/>
    </source>
</evidence>
<name>A0AAD9XY67_COLKA</name>
<accession>A0AAD9XY67</accession>
<comment type="caution">
    <text evidence="2">The sequence shown here is derived from an EMBL/GenBank/DDBJ whole genome shotgun (WGS) entry which is preliminary data.</text>
</comment>
<evidence type="ECO:0000313" key="2">
    <source>
        <dbReference type="EMBL" id="KAK2729477.1"/>
    </source>
</evidence>
<reference evidence="2" key="1">
    <citation type="submission" date="2023-02" db="EMBL/GenBank/DDBJ databases">
        <title>Colletotrichum kahawae CIFC_Que2 genome sequencing and assembly.</title>
        <authorList>
            <person name="Baroncelli R."/>
        </authorList>
    </citation>
    <scope>NUCLEOTIDE SEQUENCE</scope>
    <source>
        <strain evidence="2">CIFC_Que2</strain>
    </source>
</reference>
<dbReference type="EMBL" id="VYYT01000777">
    <property type="protein sequence ID" value="KAK2729477.1"/>
    <property type="molecule type" value="Genomic_DNA"/>
</dbReference>
<dbReference type="AlphaFoldDB" id="A0AAD9XY67"/>
<keyword evidence="3" id="KW-1185">Reference proteome</keyword>
<organism evidence="2 3">
    <name type="scientific">Colletotrichum kahawae</name>
    <name type="common">Coffee berry disease fungus</name>
    <dbReference type="NCBI Taxonomy" id="34407"/>
    <lineage>
        <taxon>Eukaryota</taxon>
        <taxon>Fungi</taxon>
        <taxon>Dikarya</taxon>
        <taxon>Ascomycota</taxon>
        <taxon>Pezizomycotina</taxon>
        <taxon>Sordariomycetes</taxon>
        <taxon>Hypocreomycetidae</taxon>
        <taxon>Glomerellales</taxon>
        <taxon>Glomerellaceae</taxon>
        <taxon>Colletotrichum</taxon>
        <taxon>Colletotrichum gloeosporioides species complex</taxon>
    </lineage>
</organism>
<feature type="region of interest" description="Disordered" evidence="1">
    <location>
        <begin position="1"/>
        <end position="43"/>
    </location>
</feature>
<proteinExistence type="predicted"/>
<protein>
    <submittedName>
        <fullName evidence="2">Uncharacterized protein</fullName>
    </submittedName>
</protein>
<feature type="compositionally biased region" description="Polar residues" evidence="1">
    <location>
        <begin position="22"/>
        <end position="37"/>
    </location>
</feature>
<sequence length="112" mass="12035">MGRRGFGSELSARAKKSRAAGTRQSTAGASPQSTANAVAQKHNRRNQGSLLVIVIVLQPTQMHHQHVARPTDKTSKMTNSFLVSSASRDSARRTISSPFLHLGTLFLQKPGG</sequence>